<dbReference type="SUPFAM" id="SSF55753">
    <property type="entry name" value="Actin depolymerizing proteins"/>
    <property type="match status" value="3"/>
</dbReference>
<dbReference type="SMART" id="SM00262">
    <property type="entry name" value="GEL"/>
    <property type="match status" value="3"/>
</dbReference>
<proteinExistence type="predicted"/>
<dbReference type="AlphaFoldDB" id="A0A2P2J513"/>
<dbReference type="PRINTS" id="PR00597">
    <property type="entry name" value="GELSOLIN"/>
</dbReference>
<evidence type="ECO:0000256" key="1">
    <source>
        <dbReference type="ARBA" id="ARBA00022737"/>
    </source>
</evidence>
<accession>A0A2P2J513</accession>
<dbReference type="CDD" id="cd11290">
    <property type="entry name" value="gelsolin_S1_like"/>
    <property type="match status" value="1"/>
</dbReference>
<reference evidence="3" key="1">
    <citation type="submission" date="2018-02" db="EMBL/GenBank/DDBJ databases">
        <title>Rhizophora mucronata_Transcriptome.</title>
        <authorList>
            <person name="Meera S.P."/>
            <person name="Sreeshan A."/>
            <person name="Augustine A."/>
        </authorList>
    </citation>
    <scope>NUCLEOTIDE SEQUENCE</scope>
    <source>
        <tissue evidence="3">Leaf</tissue>
    </source>
</reference>
<feature type="domain" description="Gelsolin-like" evidence="2">
    <location>
        <begin position="149"/>
        <end position="215"/>
    </location>
</feature>
<dbReference type="EMBL" id="GGEC01008081">
    <property type="protein sequence ID" value="MBW88564.1"/>
    <property type="molecule type" value="Transcribed_RNA"/>
</dbReference>
<dbReference type="InterPro" id="IPR007123">
    <property type="entry name" value="Gelsolin-like_dom"/>
</dbReference>
<organism evidence="3">
    <name type="scientific">Rhizophora mucronata</name>
    <name type="common">Asiatic mangrove</name>
    <dbReference type="NCBI Taxonomy" id="61149"/>
    <lineage>
        <taxon>Eukaryota</taxon>
        <taxon>Viridiplantae</taxon>
        <taxon>Streptophyta</taxon>
        <taxon>Embryophyta</taxon>
        <taxon>Tracheophyta</taxon>
        <taxon>Spermatophyta</taxon>
        <taxon>Magnoliopsida</taxon>
        <taxon>eudicotyledons</taxon>
        <taxon>Gunneridae</taxon>
        <taxon>Pentapetalae</taxon>
        <taxon>rosids</taxon>
        <taxon>fabids</taxon>
        <taxon>Malpighiales</taxon>
        <taxon>Rhizophoraceae</taxon>
        <taxon>Rhizophora</taxon>
    </lineage>
</organism>
<dbReference type="FunFam" id="3.40.20.10:FF:000002">
    <property type="entry name" value="Gelsolin"/>
    <property type="match status" value="1"/>
</dbReference>
<dbReference type="Gene3D" id="3.40.20.10">
    <property type="entry name" value="Severin"/>
    <property type="match status" value="3"/>
</dbReference>
<feature type="domain" description="Gelsolin-like" evidence="2">
    <location>
        <begin position="29"/>
        <end position="111"/>
    </location>
</feature>
<dbReference type="PANTHER" id="PTHR11977:SF51">
    <property type="entry name" value="PROTEIN FLIGHTLESS-1 HOMOLOG"/>
    <property type="match status" value="1"/>
</dbReference>
<keyword evidence="1" id="KW-0677">Repeat</keyword>
<feature type="domain" description="Gelsolin-like" evidence="2">
    <location>
        <begin position="269"/>
        <end position="337"/>
    </location>
</feature>
<sequence length="344" mass="38492">MSSSTEVLDPAFQGAGQQPGTEIWRIENFQPVPLPKSEYGKFYMGDCYIVLQTTSGNGGAYKYDIHFWIGRETSQDEAGTAAIKTVELDEMLGGSAVQHREIQGHESDKFLSYFKACITPLKGGVASGFRKPEEEEFETRLYVCRGKRSVKMEQVPFDPSSLNHDDVFILDTEKKIYQFNGVDSSIQERGKAMEAIQFLKDKYHEGTCDVAIVEDEKSDTESDSGEFWSYFGGLAPIGKRPIGEDDVVPESTPAKLYSIIDGELEFVGGELSEDMLVDGKCYLLDCGAEVFVWFGHGIKLQERKAATKAAEEFVASQKRPKSTRITQLTQGYETDSFKLKFEEK</sequence>
<name>A0A2P2J513_RHIMU</name>
<dbReference type="PANTHER" id="PTHR11977">
    <property type="entry name" value="VILLIN"/>
    <property type="match status" value="1"/>
</dbReference>
<dbReference type="GO" id="GO:0051015">
    <property type="term" value="F:actin filament binding"/>
    <property type="evidence" value="ECO:0007669"/>
    <property type="project" value="InterPro"/>
</dbReference>
<evidence type="ECO:0000313" key="3">
    <source>
        <dbReference type="EMBL" id="MBW88564.1"/>
    </source>
</evidence>
<dbReference type="Pfam" id="PF00626">
    <property type="entry name" value="Gelsolin"/>
    <property type="match status" value="3"/>
</dbReference>
<evidence type="ECO:0000259" key="2">
    <source>
        <dbReference type="Pfam" id="PF00626"/>
    </source>
</evidence>
<dbReference type="GO" id="GO:0051014">
    <property type="term" value="P:actin filament severing"/>
    <property type="evidence" value="ECO:0007669"/>
    <property type="project" value="TreeGrafter"/>
</dbReference>
<dbReference type="InterPro" id="IPR007122">
    <property type="entry name" value="Villin/Gelsolin"/>
</dbReference>
<protein>
    <recommendedName>
        <fullName evidence="2">Gelsolin-like domain-containing protein</fullName>
    </recommendedName>
</protein>
<dbReference type="CDD" id="cd11289">
    <property type="entry name" value="gelsolin_S2_like"/>
    <property type="match status" value="1"/>
</dbReference>
<dbReference type="InterPro" id="IPR029006">
    <property type="entry name" value="ADF-H/Gelsolin-like_dom_sf"/>
</dbReference>